<dbReference type="Proteomes" id="UP001138802">
    <property type="component" value="Unassembled WGS sequence"/>
</dbReference>
<accession>A0A9X1BAD4</accession>
<feature type="compositionally biased region" description="Low complexity" evidence="1">
    <location>
        <begin position="118"/>
        <end position="132"/>
    </location>
</feature>
<sequence length="219" mass="24088">MILKAIIDDQIYELNVPNAMIAQAQPFFDQLDADMAAGWQMSREWVEQPDQLQRCQIIADKLLTAIETENQKLGLLMAGYLIARLPGVESVELDIQGEIQNNRFRIAEQRPAPPAPTDAPAAPGRPGGQPDQLAAEAGEPAARVPGRLRGLSKLAAMEQAGKDITTVFKVGRGWRFSIFDHATGTWQDGPLASSETDAARLRQQAFKARYEALQRPAEE</sequence>
<name>A0A9X1BAD4_9GAMM</name>
<evidence type="ECO:0000256" key="1">
    <source>
        <dbReference type="SAM" id="MobiDB-lite"/>
    </source>
</evidence>
<reference evidence="2 3" key="1">
    <citation type="journal article" date="2020" name="Microorganisms">
        <title>Osmotic Adaptation and Compatible Solute Biosynthesis of Phototrophic Bacteria as Revealed from Genome Analyses.</title>
        <authorList>
            <person name="Imhoff J.F."/>
            <person name="Rahn T."/>
            <person name="Kunzel S."/>
            <person name="Keller A."/>
            <person name="Neulinger S.C."/>
        </authorList>
    </citation>
    <scope>NUCLEOTIDE SEQUENCE [LARGE SCALE GENOMIC DNA]</scope>
    <source>
        <strain evidence="2 3">DSM 21303</strain>
    </source>
</reference>
<dbReference type="AlphaFoldDB" id="A0A9X1BAD4"/>
<proteinExistence type="predicted"/>
<protein>
    <submittedName>
        <fullName evidence="2">Uncharacterized protein</fullName>
    </submittedName>
</protein>
<dbReference type="EMBL" id="NRSD01000049">
    <property type="protein sequence ID" value="MBK1646909.1"/>
    <property type="molecule type" value="Genomic_DNA"/>
</dbReference>
<comment type="caution">
    <text evidence="2">The sequence shown here is derived from an EMBL/GenBank/DDBJ whole genome shotgun (WGS) entry which is preliminary data.</text>
</comment>
<keyword evidence="3" id="KW-1185">Reference proteome</keyword>
<evidence type="ECO:0000313" key="2">
    <source>
        <dbReference type="EMBL" id="MBK1646909.1"/>
    </source>
</evidence>
<organism evidence="2 3">
    <name type="scientific">Thiocapsa imhoffii</name>
    <dbReference type="NCBI Taxonomy" id="382777"/>
    <lineage>
        <taxon>Bacteria</taxon>
        <taxon>Pseudomonadati</taxon>
        <taxon>Pseudomonadota</taxon>
        <taxon>Gammaproteobacteria</taxon>
        <taxon>Chromatiales</taxon>
        <taxon>Chromatiaceae</taxon>
        <taxon>Thiocapsa</taxon>
    </lineage>
</organism>
<feature type="region of interest" description="Disordered" evidence="1">
    <location>
        <begin position="107"/>
        <end position="140"/>
    </location>
</feature>
<dbReference type="RefSeq" id="WP_200389754.1">
    <property type="nucleotide sequence ID" value="NZ_NRSD01000049.1"/>
</dbReference>
<evidence type="ECO:0000313" key="3">
    <source>
        <dbReference type="Proteomes" id="UP001138802"/>
    </source>
</evidence>
<gene>
    <name evidence="2" type="ORF">CKO25_20235</name>
</gene>